<accession>A0ABV8HU61</accession>
<keyword evidence="2" id="KW-0274">FAD</keyword>
<dbReference type="Gene3D" id="3.50.50.60">
    <property type="entry name" value="FAD/NAD(P)-binding domain"/>
    <property type="match status" value="1"/>
</dbReference>
<dbReference type="Pfam" id="PF01494">
    <property type="entry name" value="FAD_binding_3"/>
    <property type="match status" value="1"/>
</dbReference>
<evidence type="ECO:0000259" key="3">
    <source>
        <dbReference type="Pfam" id="PF01494"/>
    </source>
</evidence>
<dbReference type="Gene3D" id="3.30.9.10">
    <property type="entry name" value="D-Amino Acid Oxidase, subunit A, domain 2"/>
    <property type="match status" value="1"/>
</dbReference>
<dbReference type="SUPFAM" id="SSF54373">
    <property type="entry name" value="FAD-linked reductases, C-terminal domain"/>
    <property type="match status" value="1"/>
</dbReference>
<feature type="domain" description="FAD-binding" evidence="3">
    <location>
        <begin position="10"/>
        <end position="345"/>
    </location>
</feature>
<evidence type="ECO:0000313" key="5">
    <source>
        <dbReference type="Proteomes" id="UP001595765"/>
    </source>
</evidence>
<dbReference type="SUPFAM" id="SSF51905">
    <property type="entry name" value="FAD/NAD(P)-binding domain"/>
    <property type="match status" value="1"/>
</dbReference>
<organism evidence="4 5">
    <name type="scientific">Streptomyces polygonati</name>
    <dbReference type="NCBI Taxonomy" id="1617087"/>
    <lineage>
        <taxon>Bacteria</taxon>
        <taxon>Bacillati</taxon>
        <taxon>Actinomycetota</taxon>
        <taxon>Actinomycetes</taxon>
        <taxon>Kitasatosporales</taxon>
        <taxon>Streptomycetaceae</taxon>
        <taxon>Streptomyces</taxon>
    </lineage>
</organism>
<sequence>MTQPVRESARVVVVGAGPAGLTVATLLQGMGIACTVLERRSRAHVQQRQRAGIVETRAVRMFQEYGLADRVLGGAPSDGVLEFRVEGERRLLRTDEGVDGPAPVLCPQQVLVGNLIDTFLDGGGDLRFEASEVSLAGLAGPRPAVSYRDPSGTAYEIGCDVVAGCDGDRGVSRASVPENELTAYPFDHGIAWLTVLADVPPPRHPLLAVSGSGYAAHFARGPRTSRFYLQCPPGARTENWPDDRVWEQLRVRLGDEELVAGPITEREVFPLRSVVYEPMSYGRLYLVGDAAHVVSPMGGKGMNLALHDAEVFARAVRDFADHGDTAALDAYSDTCLRRTWNYQEFSRWMTEMLHDGGDDSRTGPFRHRLAQARLDRLFASPTAAAGFAELMAGLA</sequence>
<dbReference type="InterPro" id="IPR050641">
    <property type="entry name" value="RIFMO-like"/>
</dbReference>
<dbReference type="RefSeq" id="WP_386435653.1">
    <property type="nucleotide sequence ID" value="NZ_JBHSBB010000027.1"/>
</dbReference>
<dbReference type="PROSITE" id="PS51257">
    <property type="entry name" value="PROKAR_LIPOPROTEIN"/>
    <property type="match status" value="1"/>
</dbReference>
<proteinExistence type="predicted"/>
<dbReference type="PRINTS" id="PR00420">
    <property type="entry name" value="RNGMNOXGNASE"/>
</dbReference>
<dbReference type="GO" id="GO:0018659">
    <property type="term" value="F:4-hydroxybenzoate 3-monooxygenase activity"/>
    <property type="evidence" value="ECO:0007669"/>
    <property type="project" value="UniProtKB-EC"/>
</dbReference>
<keyword evidence="5" id="KW-1185">Reference proteome</keyword>
<dbReference type="EMBL" id="JBHSBB010000027">
    <property type="protein sequence ID" value="MFC4035542.1"/>
    <property type="molecule type" value="Genomic_DNA"/>
</dbReference>
<evidence type="ECO:0000256" key="2">
    <source>
        <dbReference type="ARBA" id="ARBA00022827"/>
    </source>
</evidence>
<evidence type="ECO:0000313" key="4">
    <source>
        <dbReference type="EMBL" id="MFC4035542.1"/>
    </source>
</evidence>
<dbReference type="PANTHER" id="PTHR43004">
    <property type="entry name" value="TRK SYSTEM POTASSIUM UPTAKE PROTEIN"/>
    <property type="match status" value="1"/>
</dbReference>
<comment type="caution">
    <text evidence="4">The sequence shown here is derived from an EMBL/GenBank/DDBJ whole genome shotgun (WGS) entry which is preliminary data.</text>
</comment>
<name>A0ABV8HU61_9ACTN</name>
<reference evidence="5" key="1">
    <citation type="journal article" date="2019" name="Int. J. Syst. Evol. Microbiol.">
        <title>The Global Catalogue of Microorganisms (GCM) 10K type strain sequencing project: providing services to taxonomists for standard genome sequencing and annotation.</title>
        <authorList>
            <consortium name="The Broad Institute Genomics Platform"/>
            <consortium name="The Broad Institute Genome Sequencing Center for Infectious Disease"/>
            <person name="Wu L."/>
            <person name="Ma J."/>
        </authorList>
    </citation>
    <scope>NUCLEOTIDE SEQUENCE [LARGE SCALE GENOMIC DNA]</scope>
    <source>
        <strain evidence="5">CGMCC 4.7237</strain>
    </source>
</reference>
<dbReference type="InterPro" id="IPR036188">
    <property type="entry name" value="FAD/NAD-bd_sf"/>
</dbReference>
<dbReference type="Proteomes" id="UP001595765">
    <property type="component" value="Unassembled WGS sequence"/>
</dbReference>
<keyword evidence="4" id="KW-0560">Oxidoreductase</keyword>
<dbReference type="PANTHER" id="PTHR43004:SF3">
    <property type="entry name" value="P-HYDROXYBENZOATE HYDROXYLASE"/>
    <property type="match status" value="1"/>
</dbReference>
<dbReference type="NCBIfam" id="NF006091">
    <property type="entry name" value="PRK08243.1"/>
    <property type="match status" value="1"/>
</dbReference>
<evidence type="ECO:0000256" key="1">
    <source>
        <dbReference type="ARBA" id="ARBA00022630"/>
    </source>
</evidence>
<dbReference type="InterPro" id="IPR002938">
    <property type="entry name" value="FAD-bd"/>
</dbReference>
<dbReference type="EC" id="1.14.13.2" evidence="4"/>
<gene>
    <name evidence="4" type="ORF">ACFO3J_29335</name>
</gene>
<protein>
    <submittedName>
        <fullName evidence="4">4-hydroxybenzoate 3-monooxygenase</fullName>
        <ecNumber evidence="4">1.14.13.2</ecNumber>
    </submittedName>
</protein>
<keyword evidence="1" id="KW-0285">Flavoprotein</keyword>